<dbReference type="OrthoDB" id="9778516at2"/>
<accession>A0A229FVP2</accession>
<keyword evidence="4" id="KW-1185">Reference proteome</keyword>
<dbReference type="Gene3D" id="1.10.390.10">
    <property type="entry name" value="Neutral Protease Domain 2"/>
    <property type="match status" value="1"/>
</dbReference>
<evidence type="ECO:0000259" key="2">
    <source>
        <dbReference type="Pfam" id="PF17899"/>
    </source>
</evidence>
<dbReference type="EMBL" id="NJGG01000001">
    <property type="protein sequence ID" value="OXL16045.1"/>
    <property type="molecule type" value="Genomic_DNA"/>
</dbReference>
<dbReference type="InterPro" id="IPR040756">
    <property type="entry name" value="Peptidase_M61_N"/>
</dbReference>
<sequence length="600" mass="68546">MERIRYTVELKDLHGHRFEVRLLIPARILKGWGAQVQLPAWIPGSYMLRDFSKHLETISAKSIATKKSISLEKIDSNTWFVPPSNHDVTLSYQVYGFDTSVRAAYIDATRAFFNPTSLCLQVLDHADEVHELEILKPTQHISSTKTWRIETTLPAKKIDQSGFGIYQSESYDFLIDHPLAIGEFQTITWQSCGTPHRMVIQGATKEVDVQQLAKDLKAICDAHIQFFEPRSHRAPFQQYTFIVNAVGEGYGGLEHSDSTVLLCNRDDLPYPHQNLNKHDAYQDFLGLCSHEYFHAWMIKRIKPKAFIPYTLDQKNHTRLLWLFEGFTSYYDDLQLFRSKRIDLAAYLKRLEKTWNMVLRQPGRQKQSVADSSFDAWTKYYQMDENTPNAVVSYYTKGSLIALALDLVIRQHTRNQQSLDDVIRHLWQMYQLTQEGMAENDFDNAIAFIIGPSFETTWQSFKSDYIEGTKDLPLMKLLSSAKIKVTSKIKKPSDSAESAKQLLGIRTTVNNGWVKLTHVLDGGLAQLAGLSAGDYLASIQQERVTASRLDQLLTLLMLEIAHGKNVKIIAFRHETAFTVNLSSSPKEMLSRQPQQFSLAVA</sequence>
<name>A0A229FVP2_9BURK</name>
<feature type="domain" description="Peptidase M61 catalytic" evidence="1">
    <location>
        <begin position="284"/>
        <end position="400"/>
    </location>
</feature>
<dbReference type="Pfam" id="PF17899">
    <property type="entry name" value="Peptidase_M61_N"/>
    <property type="match status" value="1"/>
</dbReference>
<dbReference type="InterPro" id="IPR027268">
    <property type="entry name" value="Peptidase_M4/M1_CTD_sf"/>
</dbReference>
<organism evidence="3 4">
    <name type="scientific">Polynucleobacter cosmopolitanus</name>
    <dbReference type="NCBI Taxonomy" id="351345"/>
    <lineage>
        <taxon>Bacteria</taxon>
        <taxon>Pseudomonadati</taxon>
        <taxon>Pseudomonadota</taxon>
        <taxon>Betaproteobacteria</taxon>
        <taxon>Burkholderiales</taxon>
        <taxon>Burkholderiaceae</taxon>
        <taxon>Polynucleobacter</taxon>
    </lineage>
</organism>
<evidence type="ECO:0000313" key="3">
    <source>
        <dbReference type="EMBL" id="OXL16045.1"/>
    </source>
</evidence>
<dbReference type="PIRSF" id="PIRSF016493">
    <property type="entry name" value="Glycyl_aminpptds"/>
    <property type="match status" value="1"/>
</dbReference>
<dbReference type="AlphaFoldDB" id="A0A229FVP2"/>
<feature type="domain" description="Peptidase M61 N-terminal" evidence="2">
    <location>
        <begin position="5"/>
        <end position="183"/>
    </location>
</feature>
<dbReference type="RefSeq" id="WP_089515073.1">
    <property type="nucleotide sequence ID" value="NZ_NJGG01000001.1"/>
</dbReference>
<dbReference type="SUPFAM" id="SSF55486">
    <property type="entry name" value="Metalloproteases ('zincins'), catalytic domain"/>
    <property type="match status" value="1"/>
</dbReference>
<dbReference type="SUPFAM" id="SSF50156">
    <property type="entry name" value="PDZ domain-like"/>
    <property type="match status" value="1"/>
</dbReference>
<comment type="caution">
    <text evidence="3">The sequence shown here is derived from an EMBL/GenBank/DDBJ whole genome shotgun (WGS) entry which is preliminary data.</text>
</comment>
<evidence type="ECO:0000313" key="4">
    <source>
        <dbReference type="Proteomes" id="UP000215188"/>
    </source>
</evidence>
<dbReference type="Gene3D" id="2.60.40.3650">
    <property type="match status" value="1"/>
</dbReference>
<gene>
    <name evidence="3" type="ORF">AOC33_02875</name>
</gene>
<dbReference type="Gene3D" id="2.30.42.10">
    <property type="match status" value="1"/>
</dbReference>
<evidence type="ECO:0000259" key="1">
    <source>
        <dbReference type="Pfam" id="PF05299"/>
    </source>
</evidence>
<dbReference type="Pfam" id="PF05299">
    <property type="entry name" value="Peptidase_M61"/>
    <property type="match status" value="1"/>
</dbReference>
<reference evidence="3 4" key="1">
    <citation type="submission" date="2017-06" db="EMBL/GenBank/DDBJ databases">
        <title>Reclassification of a Polynucleobacter cosmopolitanus strain isolated from tropical Lake Victoria as Polynucleobacter victoriensis comb. nov.</title>
        <authorList>
            <person name="Hahn M.W."/>
        </authorList>
    </citation>
    <scope>NUCLEOTIDE SEQUENCE [LARGE SCALE GENOMIC DNA]</scope>
    <source>
        <strain evidence="3 4">MWH-MoIso2</strain>
    </source>
</reference>
<dbReference type="Proteomes" id="UP000215188">
    <property type="component" value="Unassembled WGS sequence"/>
</dbReference>
<proteinExistence type="predicted"/>
<dbReference type="InterPro" id="IPR036034">
    <property type="entry name" value="PDZ_sf"/>
</dbReference>
<dbReference type="InterPro" id="IPR024191">
    <property type="entry name" value="Peptidase_M61"/>
</dbReference>
<dbReference type="InterPro" id="IPR007963">
    <property type="entry name" value="Peptidase_M61_catalytic"/>
</dbReference>
<protein>
    <submittedName>
        <fullName evidence="3">Peptidase M61</fullName>
    </submittedName>
</protein>